<dbReference type="InterPro" id="IPR000055">
    <property type="entry name" value="Restrct_endonuc_typeI_TRD"/>
</dbReference>
<comment type="caution">
    <text evidence="5">The sequence shown here is derived from an EMBL/GenBank/DDBJ whole genome shotgun (WGS) entry which is preliminary data.</text>
</comment>
<evidence type="ECO:0000256" key="3">
    <source>
        <dbReference type="ARBA" id="ARBA00023125"/>
    </source>
</evidence>
<keyword evidence="3" id="KW-0238">DNA-binding</keyword>
<dbReference type="InterPro" id="IPR044946">
    <property type="entry name" value="Restrct_endonuc_typeI_TRD_sf"/>
</dbReference>
<evidence type="ECO:0000256" key="1">
    <source>
        <dbReference type="ARBA" id="ARBA00010923"/>
    </source>
</evidence>
<comment type="similarity">
    <text evidence="1">Belongs to the type-I restriction system S methylase family.</text>
</comment>
<evidence type="ECO:0000313" key="6">
    <source>
        <dbReference type="Proteomes" id="UP000625976"/>
    </source>
</evidence>
<proteinExistence type="inferred from homology"/>
<dbReference type="EMBL" id="BMFQ01000003">
    <property type="protein sequence ID" value="GGG52208.1"/>
    <property type="molecule type" value="Genomic_DNA"/>
</dbReference>
<dbReference type="AlphaFoldDB" id="A0A917GMZ0"/>
<dbReference type="InterPro" id="IPR051212">
    <property type="entry name" value="Type-I_RE_S_subunit"/>
</dbReference>
<evidence type="ECO:0000259" key="4">
    <source>
        <dbReference type="Pfam" id="PF01420"/>
    </source>
</evidence>
<accession>A0A917GMZ0</accession>
<dbReference type="PANTHER" id="PTHR43140">
    <property type="entry name" value="TYPE-1 RESTRICTION ENZYME ECOKI SPECIFICITY PROTEIN"/>
    <property type="match status" value="1"/>
</dbReference>
<reference evidence="5" key="1">
    <citation type="journal article" date="2014" name="Int. J. Syst. Evol. Microbiol.">
        <title>Complete genome sequence of Corynebacterium casei LMG S-19264T (=DSM 44701T), isolated from a smear-ripened cheese.</title>
        <authorList>
            <consortium name="US DOE Joint Genome Institute (JGI-PGF)"/>
            <person name="Walter F."/>
            <person name="Albersmeier A."/>
            <person name="Kalinowski J."/>
            <person name="Ruckert C."/>
        </authorList>
    </citation>
    <scope>NUCLEOTIDE SEQUENCE</scope>
    <source>
        <strain evidence="5">CGMCC 1.12751</strain>
    </source>
</reference>
<evidence type="ECO:0000256" key="2">
    <source>
        <dbReference type="ARBA" id="ARBA00022747"/>
    </source>
</evidence>
<evidence type="ECO:0000313" key="5">
    <source>
        <dbReference type="EMBL" id="GGG52208.1"/>
    </source>
</evidence>
<keyword evidence="2" id="KW-0680">Restriction system</keyword>
<name>A0A917GMZ0_9FLAO</name>
<organism evidence="5 6">
    <name type="scientific">Bizionia arctica</name>
    <dbReference type="NCBI Taxonomy" id="1495645"/>
    <lineage>
        <taxon>Bacteria</taxon>
        <taxon>Pseudomonadati</taxon>
        <taxon>Bacteroidota</taxon>
        <taxon>Flavobacteriia</taxon>
        <taxon>Flavobacteriales</taxon>
        <taxon>Flavobacteriaceae</taxon>
        <taxon>Bizionia</taxon>
    </lineage>
</organism>
<dbReference type="SUPFAM" id="SSF116734">
    <property type="entry name" value="DNA methylase specificity domain"/>
    <property type="match status" value="2"/>
</dbReference>
<reference evidence="5" key="2">
    <citation type="submission" date="2020-09" db="EMBL/GenBank/DDBJ databases">
        <authorList>
            <person name="Sun Q."/>
            <person name="Zhou Y."/>
        </authorList>
    </citation>
    <scope>NUCLEOTIDE SEQUENCE</scope>
    <source>
        <strain evidence="5">CGMCC 1.12751</strain>
    </source>
</reference>
<protein>
    <recommendedName>
        <fullName evidence="4">Type I restriction modification DNA specificity domain-containing protein</fullName>
    </recommendedName>
</protein>
<dbReference type="GO" id="GO:0009307">
    <property type="term" value="P:DNA restriction-modification system"/>
    <property type="evidence" value="ECO:0007669"/>
    <property type="project" value="UniProtKB-KW"/>
</dbReference>
<dbReference type="CDD" id="cd17263">
    <property type="entry name" value="RMtype1_S_AbaB8300I-TRD1-CR1_like"/>
    <property type="match status" value="1"/>
</dbReference>
<dbReference type="Pfam" id="PF01420">
    <property type="entry name" value="Methylase_S"/>
    <property type="match status" value="1"/>
</dbReference>
<dbReference type="Gene3D" id="3.90.220.20">
    <property type="entry name" value="DNA methylase specificity domains"/>
    <property type="match status" value="2"/>
</dbReference>
<sequence>MQLLKHFKELTIRPKNVKELEGLILQLAIQGKLTANWRTDNPEVKLDNEKLIEISEKNLAFLTKESNGIDQLDVPSTWLKLKFKTLFEMQGGSQPPKAMFSSTEKDGYIQLYQIRDFGKRPVPVYVPEDSVSKRCTEEDVMIGRYGASIGKIFYGKNGAYNVALVRLIWSRELLEQNFVYQIFSSFYMQEFFQNCTRSAQAGFNKTDMGKLNIPIPPLEEQKEIVKVVETLFKEVEQLEQLTVARISLKEDFVTSALNQLTTNNAKQEWTFLQDHFKSVFNETINIKKLRETVLQLAVQGKLTADWRANNPDNEDASVLLKRIQEEKAQLIIDKKIKKEKALPLITKEEIPYELPEGWVWCRLEDLTSITGGVTKGKRNQTDLINIPYLRVANVQRGFLNLELMKEILVSKTDFKKYQLKRNDLLMIEG</sequence>
<keyword evidence="6" id="KW-1185">Reference proteome</keyword>
<feature type="domain" description="Type I restriction modification DNA specificity" evidence="4">
    <location>
        <begin position="75"/>
        <end position="237"/>
    </location>
</feature>
<dbReference type="RefSeq" id="WP_188465239.1">
    <property type="nucleotide sequence ID" value="NZ_BMFQ01000003.1"/>
</dbReference>
<dbReference type="GO" id="GO:0003677">
    <property type="term" value="F:DNA binding"/>
    <property type="evidence" value="ECO:0007669"/>
    <property type="project" value="UniProtKB-KW"/>
</dbReference>
<dbReference type="Proteomes" id="UP000625976">
    <property type="component" value="Unassembled WGS sequence"/>
</dbReference>
<gene>
    <name evidence="5" type="ORF">GCM10010976_24200</name>
</gene>
<dbReference type="PANTHER" id="PTHR43140:SF1">
    <property type="entry name" value="TYPE I RESTRICTION ENZYME ECOKI SPECIFICITY SUBUNIT"/>
    <property type="match status" value="1"/>
</dbReference>